<feature type="region of interest" description="Disordered" evidence="1">
    <location>
        <begin position="85"/>
        <end position="107"/>
    </location>
</feature>
<feature type="non-terminal residue" evidence="2">
    <location>
        <position position="1"/>
    </location>
</feature>
<sequence>HTEDRPLRRCSKLSPLTGTPQIEGFLLAHARSNAREPRVSVRKQCPAPVKRNGYSNEGRGALWTRWLAQARKQWPSPLIREICSDPGRGLPRSPVKARHPQYTLPQV</sequence>
<dbReference type="Proteomes" id="UP001519460">
    <property type="component" value="Unassembled WGS sequence"/>
</dbReference>
<dbReference type="AlphaFoldDB" id="A0ABD0JYV9"/>
<protein>
    <submittedName>
        <fullName evidence="2">Uncharacterized protein</fullName>
    </submittedName>
</protein>
<keyword evidence="3" id="KW-1185">Reference proteome</keyword>
<reference evidence="2 3" key="1">
    <citation type="journal article" date="2023" name="Sci. Data">
        <title>Genome assembly of the Korean intertidal mud-creeper Batillaria attramentaria.</title>
        <authorList>
            <person name="Patra A.K."/>
            <person name="Ho P.T."/>
            <person name="Jun S."/>
            <person name="Lee S.J."/>
            <person name="Kim Y."/>
            <person name="Won Y.J."/>
        </authorList>
    </citation>
    <scope>NUCLEOTIDE SEQUENCE [LARGE SCALE GENOMIC DNA]</scope>
    <source>
        <strain evidence="2">Wonlab-2016</strain>
    </source>
</reference>
<organism evidence="2 3">
    <name type="scientific">Batillaria attramentaria</name>
    <dbReference type="NCBI Taxonomy" id="370345"/>
    <lineage>
        <taxon>Eukaryota</taxon>
        <taxon>Metazoa</taxon>
        <taxon>Spiralia</taxon>
        <taxon>Lophotrochozoa</taxon>
        <taxon>Mollusca</taxon>
        <taxon>Gastropoda</taxon>
        <taxon>Caenogastropoda</taxon>
        <taxon>Sorbeoconcha</taxon>
        <taxon>Cerithioidea</taxon>
        <taxon>Batillariidae</taxon>
        <taxon>Batillaria</taxon>
    </lineage>
</organism>
<name>A0ABD0JYV9_9CAEN</name>
<accession>A0ABD0JYV9</accession>
<comment type="caution">
    <text evidence="2">The sequence shown here is derived from an EMBL/GenBank/DDBJ whole genome shotgun (WGS) entry which is preliminary data.</text>
</comment>
<evidence type="ECO:0000256" key="1">
    <source>
        <dbReference type="SAM" id="MobiDB-lite"/>
    </source>
</evidence>
<proteinExistence type="predicted"/>
<evidence type="ECO:0000313" key="3">
    <source>
        <dbReference type="Proteomes" id="UP001519460"/>
    </source>
</evidence>
<gene>
    <name evidence="2" type="ORF">BaRGS_00029004</name>
</gene>
<evidence type="ECO:0000313" key="2">
    <source>
        <dbReference type="EMBL" id="KAK7479728.1"/>
    </source>
</evidence>
<dbReference type="EMBL" id="JACVVK020000296">
    <property type="protein sequence ID" value="KAK7479728.1"/>
    <property type="molecule type" value="Genomic_DNA"/>
</dbReference>